<evidence type="ECO:0000313" key="4">
    <source>
        <dbReference type="EMBL" id="QDQ98723.1"/>
    </source>
</evidence>
<feature type="compositionally biased region" description="Gly residues" evidence="2">
    <location>
        <begin position="1"/>
        <end position="12"/>
    </location>
</feature>
<proteinExistence type="predicted"/>
<dbReference type="InterPro" id="IPR029058">
    <property type="entry name" value="AB_hydrolase_fold"/>
</dbReference>
<protein>
    <submittedName>
        <fullName evidence="4">Prolyl oligopeptidase family serine peptidase</fullName>
    </submittedName>
</protein>
<dbReference type="InterPro" id="IPR052382">
    <property type="entry name" value="ABHD10_acyl-thioesterase"/>
</dbReference>
<organism evidence="4 5">
    <name type="scientific">Tomitella fengzijianii</name>
    <dbReference type="NCBI Taxonomy" id="2597660"/>
    <lineage>
        <taxon>Bacteria</taxon>
        <taxon>Bacillati</taxon>
        <taxon>Actinomycetota</taxon>
        <taxon>Actinomycetes</taxon>
        <taxon>Mycobacteriales</taxon>
        <taxon>Tomitella</taxon>
    </lineage>
</organism>
<reference evidence="4 5" key="1">
    <citation type="submission" date="2019-07" db="EMBL/GenBank/DDBJ databases">
        <title>Tomitella cavernea sp. nov., an actinomycete isolated from soil.</title>
        <authorList>
            <person name="Cheng J."/>
        </authorList>
    </citation>
    <scope>NUCLEOTIDE SEQUENCE [LARGE SCALE GENOMIC DNA]</scope>
    <source>
        <strain evidence="4 5">HY188</strain>
    </source>
</reference>
<keyword evidence="5" id="KW-1185">Reference proteome</keyword>
<dbReference type="InterPro" id="IPR022742">
    <property type="entry name" value="Hydrolase_4"/>
</dbReference>
<dbReference type="SUPFAM" id="SSF53474">
    <property type="entry name" value="alpha/beta-Hydrolases"/>
    <property type="match status" value="1"/>
</dbReference>
<dbReference type="PANTHER" id="PTHR16138">
    <property type="entry name" value="MYCOPHENOLIC ACID ACYL-GLUCURONIDE ESTERASE, MITOCHONDRIAL"/>
    <property type="match status" value="1"/>
</dbReference>
<dbReference type="Proteomes" id="UP000317344">
    <property type="component" value="Chromosome"/>
</dbReference>
<feature type="domain" description="Serine aminopeptidase S33" evidence="3">
    <location>
        <begin position="72"/>
        <end position="184"/>
    </location>
</feature>
<dbReference type="PANTHER" id="PTHR16138:SF7">
    <property type="entry name" value="PALMITOYL-PROTEIN THIOESTERASE ABHD10, MITOCHONDRIAL"/>
    <property type="match status" value="1"/>
</dbReference>
<dbReference type="Gene3D" id="3.40.50.1820">
    <property type="entry name" value="alpha/beta hydrolase"/>
    <property type="match status" value="1"/>
</dbReference>
<feature type="region of interest" description="Disordered" evidence="2">
    <location>
        <begin position="1"/>
        <end position="42"/>
    </location>
</feature>
<evidence type="ECO:0000259" key="3">
    <source>
        <dbReference type="Pfam" id="PF12146"/>
    </source>
</evidence>
<keyword evidence="1" id="KW-0378">Hydrolase</keyword>
<name>A0A516X6T7_9ACTN</name>
<evidence type="ECO:0000256" key="2">
    <source>
        <dbReference type="SAM" id="MobiDB-lite"/>
    </source>
</evidence>
<reference evidence="4 5" key="2">
    <citation type="submission" date="2019-07" db="EMBL/GenBank/DDBJ databases">
        <authorList>
            <person name="Huang Y."/>
        </authorList>
    </citation>
    <scope>NUCLEOTIDE SEQUENCE [LARGE SCALE GENOMIC DNA]</scope>
    <source>
        <strain evidence="4 5">HY188</strain>
    </source>
</reference>
<evidence type="ECO:0000256" key="1">
    <source>
        <dbReference type="ARBA" id="ARBA00022801"/>
    </source>
</evidence>
<dbReference type="EMBL" id="CP041765">
    <property type="protein sequence ID" value="QDQ98723.1"/>
    <property type="molecule type" value="Genomic_DNA"/>
</dbReference>
<dbReference type="AlphaFoldDB" id="A0A516X6T7"/>
<dbReference type="Pfam" id="PF12146">
    <property type="entry name" value="Hydrolase_4"/>
    <property type="match status" value="1"/>
</dbReference>
<evidence type="ECO:0000313" key="5">
    <source>
        <dbReference type="Proteomes" id="UP000317344"/>
    </source>
</evidence>
<accession>A0A516X6T7</accession>
<sequence>MPGARPGQGGFQLSGPVACARTTDSGMGPTTAGRRRSARWKDSRRLPARERLMFPGAVDAPVAGILDLPDGPPRGTVLYAHCFTCSKDTIASARICRELVDAGFAAARIDFTGLGESGGAFRDTSFNTNIEDLVLAAEHLAGLGSAPDLLVGHSLGGAAVLASAAHIPGVRGVATVAAPCTVTALHRHFTAQRARIERDGEADVPLAGRPLTITREFVHDLDRHDIAGSVARLGVPVLFVHAPGDREVPLADAERLYAAAREPRELVTLDDTANHLLTRPGSAARAGRIIAQWAARVV</sequence>
<dbReference type="OrthoDB" id="9789573at2"/>
<dbReference type="GO" id="GO:0016787">
    <property type="term" value="F:hydrolase activity"/>
    <property type="evidence" value="ECO:0007669"/>
    <property type="project" value="UniProtKB-KW"/>
</dbReference>
<gene>
    <name evidence="4" type="ORF">FO059_17035</name>
</gene>
<dbReference type="KEGG" id="toy:FO059_17035"/>